<dbReference type="PANTHER" id="PTHR47102">
    <property type="entry name" value="PROTEIN BNI1"/>
    <property type="match status" value="1"/>
</dbReference>
<proteinExistence type="inferred from homology"/>
<dbReference type="GO" id="GO:0031267">
    <property type="term" value="F:small GTPase binding"/>
    <property type="evidence" value="ECO:0007669"/>
    <property type="project" value="InterPro"/>
</dbReference>
<dbReference type="Gene3D" id="1.25.10.10">
    <property type="entry name" value="Leucine-rich Repeat Variant"/>
    <property type="match status" value="1"/>
</dbReference>
<comment type="similarity">
    <text evidence="1">Belongs to the formin homology family. BNI1 subfamily.</text>
</comment>
<evidence type="ECO:0000256" key="1">
    <source>
        <dbReference type="ARBA" id="ARBA00037935"/>
    </source>
</evidence>
<dbReference type="InterPro" id="IPR014768">
    <property type="entry name" value="GBD/FH3_dom"/>
</dbReference>
<dbReference type="GO" id="GO:0030036">
    <property type="term" value="P:actin cytoskeleton organization"/>
    <property type="evidence" value="ECO:0007669"/>
    <property type="project" value="InterPro"/>
</dbReference>
<dbReference type="InterPro" id="IPR016024">
    <property type="entry name" value="ARM-type_fold"/>
</dbReference>
<dbReference type="GO" id="GO:0003779">
    <property type="term" value="F:actin binding"/>
    <property type="evidence" value="ECO:0007669"/>
    <property type="project" value="InterPro"/>
</dbReference>
<dbReference type="InterPro" id="IPR011989">
    <property type="entry name" value="ARM-like"/>
</dbReference>
<protein>
    <recommendedName>
        <fullName evidence="2">GBD/FH3 domain-containing protein</fullName>
    </recommendedName>
</protein>
<dbReference type="SMART" id="SM01140">
    <property type="entry name" value="Drf_GBD"/>
    <property type="match status" value="1"/>
</dbReference>
<comment type="caution">
    <text evidence="3">The sequence shown here is derived from an EMBL/GenBank/DDBJ whole genome shotgun (WGS) entry which is preliminary data.</text>
</comment>
<evidence type="ECO:0000313" key="4">
    <source>
        <dbReference type="Proteomes" id="UP001212841"/>
    </source>
</evidence>
<dbReference type="Pfam" id="PF06371">
    <property type="entry name" value="Drf_GBD"/>
    <property type="match status" value="1"/>
</dbReference>
<gene>
    <name evidence="3" type="ORF">HK097_003579</name>
</gene>
<evidence type="ECO:0000313" key="3">
    <source>
        <dbReference type="EMBL" id="KAJ3037211.1"/>
    </source>
</evidence>
<feature type="non-terminal residue" evidence="3">
    <location>
        <position position="283"/>
    </location>
</feature>
<keyword evidence="4" id="KW-1185">Reference proteome</keyword>
<dbReference type="InterPro" id="IPR051661">
    <property type="entry name" value="Actin_filament_regulator"/>
</dbReference>
<dbReference type="PROSITE" id="PS51232">
    <property type="entry name" value="GBD_FH3"/>
    <property type="match status" value="1"/>
</dbReference>
<reference evidence="3" key="1">
    <citation type="submission" date="2020-05" db="EMBL/GenBank/DDBJ databases">
        <title>Phylogenomic resolution of chytrid fungi.</title>
        <authorList>
            <person name="Stajich J.E."/>
            <person name="Amses K."/>
            <person name="Simmons R."/>
            <person name="Seto K."/>
            <person name="Myers J."/>
            <person name="Bonds A."/>
            <person name="Quandt C.A."/>
            <person name="Barry K."/>
            <person name="Liu P."/>
            <person name="Grigoriev I."/>
            <person name="Longcore J.E."/>
            <person name="James T.Y."/>
        </authorList>
    </citation>
    <scope>NUCLEOTIDE SEQUENCE</scope>
    <source>
        <strain evidence="3">JEL0318</strain>
    </source>
</reference>
<evidence type="ECO:0000259" key="2">
    <source>
        <dbReference type="PROSITE" id="PS51232"/>
    </source>
</evidence>
<feature type="domain" description="GBD/FH3" evidence="2">
    <location>
        <begin position="40"/>
        <end position="283"/>
    </location>
</feature>
<organism evidence="3 4">
    <name type="scientific">Rhizophlyctis rosea</name>
    <dbReference type="NCBI Taxonomy" id="64517"/>
    <lineage>
        <taxon>Eukaryota</taxon>
        <taxon>Fungi</taxon>
        <taxon>Fungi incertae sedis</taxon>
        <taxon>Chytridiomycota</taxon>
        <taxon>Chytridiomycota incertae sedis</taxon>
        <taxon>Chytridiomycetes</taxon>
        <taxon>Rhizophlyctidales</taxon>
        <taxon>Rhizophlyctidaceae</taxon>
        <taxon>Rhizophlyctis</taxon>
    </lineage>
</organism>
<dbReference type="Proteomes" id="UP001212841">
    <property type="component" value="Unassembled WGS sequence"/>
</dbReference>
<name>A0AAD5S9N2_9FUNG</name>
<dbReference type="SUPFAM" id="SSF48371">
    <property type="entry name" value="ARM repeat"/>
    <property type="match status" value="1"/>
</dbReference>
<accession>A0AAD5S9N2</accession>
<sequence>MSSRSTTDSEISKQKQDLAALHSAVQRAGGLSGLERVADADLDAILELALEAFNNQEQRDMPDDQRSKLLETSKTAKILFITQVATKTPQNDQTLSSDKSPQHYIDLLRDATSRSDNNRNSQTLTALRGLMGRAVTAAGSGKAQPKIRDVVAELKVQCSCQSMGWLRQFVDQGGLHALFNILDSLNKKVERKPKHHDLESEILKLLKIIVNHQRNITDLLSTPTYLTTLVHSLDSPTYTSRTSAADFLLALIVLDRQKGHQLVLGALEQLRKTKGDLHVFGRV</sequence>
<dbReference type="PANTHER" id="PTHR47102:SF2">
    <property type="entry name" value="PROTEIN BNI1"/>
    <property type="match status" value="1"/>
</dbReference>
<dbReference type="EMBL" id="JADGJD010001854">
    <property type="protein sequence ID" value="KAJ3037211.1"/>
    <property type="molecule type" value="Genomic_DNA"/>
</dbReference>
<dbReference type="AlphaFoldDB" id="A0AAD5S9N2"/>
<dbReference type="InterPro" id="IPR010473">
    <property type="entry name" value="GTPase-bd"/>
</dbReference>